<evidence type="ECO:0000313" key="2">
    <source>
        <dbReference type="EMBL" id="QJA94017.1"/>
    </source>
</evidence>
<reference evidence="1" key="1">
    <citation type="submission" date="2020-03" db="EMBL/GenBank/DDBJ databases">
        <title>The deep terrestrial virosphere.</title>
        <authorList>
            <person name="Holmfeldt K."/>
            <person name="Nilsson E."/>
            <person name="Simone D."/>
            <person name="Lopez-Fernandez M."/>
            <person name="Wu X."/>
            <person name="de Brujin I."/>
            <person name="Lundin D."/>
            <person name="Andersson A."/>
            <person name="Bertilsson S."/>
            <person name="Dopson M."/>
        </authorList>
    </citation>
    <scope>NUCLEOTIDE SEQUENCE</scope>
    <source>
        <strain evidence="1">MM415A01667</strain>
        <strain evidence="2">MM415B04029</strain>
    </source>
</reference>
<protein>
    <submittedName>
        <fullName evidence="1">Uncharacterized protein</fullName>
    </submittedName>
</protein>
<dbReference type="EMBL" id="MT143196">
    <property type="protein sequence ID" value="QJA94017.1"/>
    <property type="molecule type" value="Genomic_DNA"/>
</dbReference>
<proteinExistence type="predicted"/>
<sequence length="74" mass="8617">MVKDFQGLTELEIVKLINKRKKRYCAIALNDLEEEINDAELFKRVRKVLLDNMNSFTRSIFTVVGINVEGIEDE</sequence>
<dbReference type="AlphaFoldDB" id="A0A6M3K4S5"/>
<gene>
    <name evidence="1" type="ORF">MM415A01667_0013</name>
    <name evidence="2" type="ORF">MM415B04029_0007</name>
</gene>
<accession>A0A6M3K4S5</accession>
<evidence type="ECO:0000313" key="1">
    <source>
        <dbReference type="EMBL" id="QJA75887.1"/>
    </source>
</evidence>
<organism evidence="1">
    <name type="scientific">viral metagenome</name>
    <dbReference type="NCBI Taxonomy" id="1070528"/>
    <lineage>
        <taxon>unclassified sequences</taxon>
        <taxon>metagenomes</taxon>
        <taxon>organismal metagenomes</taxon>
    </lineage>
</organism>
<dbReference type="EMBL" id="MT142190">
    <property type="protein sequence ID" value="QJA75887.1"/>
    <property type="molecule type" value="Genomic_DNA"/>
</dbReference>
<name>A0A6M3K4S5_9ZZZZ</name>